<dbReference type="EMBL" id="CABVQG010000013">
    <property type="protein sequence ID" value="VWC78694.1"/>
    <property type="molecule type" value="Genomic_DNA"/>
</dbReference>
<protein>
    <recommendedName>
        <fullName evidence="3">DUF3486 family protein</fullName>
    </recommendedName>
</protein>
<comment type="caution">
    <text evidence="1">The sequence shown here is derived from an EMBL/GenBank/DDBJ whole genome shotgun (WGS) entry which is preliminary data.</text>
</comment>
<dbReference type="RefSeq" id="WP_174958018.1">
    <property type="nucleotide sequence ID" value="NZ_CABVQG010000013.1"/>
</dbReference>
<keyword evidence="2" id="KW-1185">Reference proteome</keyword>
<dbReference type="Proteomes" id="UP000494120">
    <property type="component" value="Unassembled WGS sequence"/>
</dbReference>
<reference evidence="1 2" key="1">
    <citation type="submission" date="2019-09" db="EMBL/GenBank/DDBJ databases">
        <authorList>
            <person name="Depoorter E."/>
        </authorList>
    </citation>
    <scope>NUCLEOTIDE SEQUENCE [LARGE SCALE GENOMIC DNA]</scope>
    <source>
        <strain evidence="1 2">R-17378</strain>
    </source>
</reference>
<accession>A0ABY6XTN7</accession>
<evidence type="ECO:0000313" key="1">
    <source>
        <dbReference type="EMBL" id="VWC78694.1"/>
    </source>
</evidence>
<sequence>MTPAKYHAALSGLSAIAKKVLEMVPIQEAWSRSEIAGHLLRVTKSSPDAAVIDGCLGRLKDSGLIREASRGRYQRIEVREREVLKVPEQKSAEAIVATEPQAILPIEILSQLAERTRALATQIVILASDIETAALTIEQGNAENAANLEKLRQLQSLLKSLA</sequence>
<proteinExistence type="predicted"/>
<evidence type="ECO:0000313" key="2">
    <source>
        <dbReference type="Proteomes" id="UP000494120"/>
    </source>
</evidence>
<organism evidence="1 2">
    <name type="scientific">Burkholderia aenigmatica</name>
    <dbReference type="NCBI Taxonomy" id="2015348"/>
    <lineage>
        <taxon>Bacteria</taxon>
        <taxon>Pseudomonadati</taxon>
        <taxon>Pseudomonadota</taxon>
        <taxon>Betaproteobacteria</taxon>
        <taxon>Burkholderiales</taxon>
        <taxon>Burkholderiaceae</taxon>
        <taxon>Burkholderia</taxon>
        <taxon>Burkholderia cepacia complex</taxon>
    </lineage>
</organism>
<gene>
    <name evidence="1" type="ORF">BLA17378_03762</name>
</gene>
<name>A0ABY6XTN7_9BURK</name>
<evidence type="ECO:0008006" key="3">
    <source>
        <dbReference type="Google" id="ProtNLM"/>
    </source>
</evidence>